<gene>
    <name evidence="1" type="ORF">G6N73_10535</name>
</gene>
<name>A0A6G4WAI3_9HYPH</name>
<evidence type="ECO:0000313" key="2">
    <source>
        <dbReference type="Proteomes" id="UP001642900"/>
    </source>
</evidence>
<comment type="caution">
    <text evidence="1">The sequence shown here is derived from an EMBL/GenBank/DDBJ whole genome shotgun (WGS) entry which is preliminary data.</text>
</comment>
<sequence>MVIAAVTYFFWGEYRAYEAQQAAEQARVRQIVRDTTVGRASELARSGTCTALATRLVDTSGHISKGDRLDARTCAIHADLGAYERNTFDRFKAQIAE</sequence>
<protein>
    <submittedName>
        <fullName evidence="1">Uncharacterized protein</fullName>
    </submittedName>
</protein>
<dbReference type="AlphaFoldDB" id="A0A6G4WAI3"/>
<dbReference type="EMBL" id="JAAKZF010000010">
    <property type="protein sequence ID" value="NGO51609.1"/>
    <property type="molecule type" value="Genomic_DNA"/>
</dbReference>
<organism evidence="1 2">
    <name type="scientific">Allomesorhizobium camelthorni</name>
    <dbReference type="NCBI Taxonomy" id="475069"/>
    <lineage>
        <taxon>Bacteria</taxon>
        <taxon>Pseudomonadati</taxon>
        <taxon>Pseudomonadota</taxon>
        <taxon>Alphaproteobacteria</taxon>
        <taxon>Hyphomicrobiales</taxon>
        <taxon>Phyllobacteriaceae</taxon>
        <taxon>Allomesorhizobium</taxon>
    </lineage>
</organism>
<accession>A0A6G4WAI3</accession>
<dbReference type="RefSeq" id="WP_165027292.1">
    <property type="nucleotide sequence ID" value="NZ_JAAKZF010000010.1"/>
</dbReference>
<proteinExistence type="predicted"/>
<evidence type="ECO:0000313" key="1">
    <source>
        <dbReference type="EMBL" id="NGO51609.1"/>
    </source>
</evidence>
<dbReference type="Proteomes" id="UP001642900">
    <property type="component" value="Unassembled WGS sequence"/>
</dbReference>
<reference evidence="1 2" key="1">
    <citation type="submission" date="2020-02" db="EMBL/GenBank/DDBJ databases">
        <title>Genome sequence of strain CCNWXJ40-4.</title>
        <authorList>
            <person name="Gao J."/>
            <person name="Sun J."/>
        </authorList>
    </citation>
    <scope>NUCLEOTIDE SEQUENCE [LARGE SCALE GENOMIC DNA]</scope>
    <source>
        <strain evidence="1 2">CCNWXJ 40-4</strain>
    </source>
</reference>
<keyword evidence="2" id="KW-1185">Reference proteome</keyword>